<dbReference type="RefSeq" id="WP_257575072.1">
    <property type="nucleotide sequence ID" value="NZ_FNNO01000021.1"/>
</dbReference>
<dbReference type="AlphaFoldDB" id="A0A8X8IIC6"/>
<evidence type="ECO:0000256" key="5">
    <source>
        <dbReference type="PROSITE-ProRule" id="PRU01023"/>
    </source>
</evidence>
<evidence type="ECO:0000256" key="1">
    <source>
        <dbReference type="ARBA" id="ARBA00022603"/>
    </source>
</evidence>
<feature type="domain" description="SAM-dependent MTase RsmB/NOP-type" evidence="6">
    <location>
        <begin position="205"/>
        <end position="384"/>
    </location>
</feature>
<dbReference type="InterPro" id="IPR001678">
    <property type="entry name" value="MeTrfase_RsmB-F_NOP2_dom"/>
</dbReference>
<dbReference type="PROSITE" id="PS51686">
    <property type="entry name" value="SAM_MT_RSMB_NOP"/>
    <property type="match status" value="1"/>
</dbReference>
<keyword evidence="3 5" id="KW-0949">S-adenosyl-L-methionine</keyword>
<evidence type="ECO:0000256" key="4">
    <source>
        <dbReference type="ARBA" id="ARBA00022884"/>
    </source>
</evidence>
<feature type="binding site" evidence="5">
    <location>
        <position position="280"/>
    </location>
    <ligand>
        <name>S-adenosyl-L-methionine</name>
        <dbReference type="ChEBI" id="CHEBI:59789"/>
    </ligand>
</feature>
<gene>
    <name evidence="7" type="ORF">SAMN05444410_12156</name>
</gene>
<dbReference type="InterPro" id="IPR023267">
    <property type="entry name" value="RCMT"/>
</dbReference>
<feature type="active site" description="Nucleophile" evidence="5">
    <location>
        <position position="333"/>
    </location>
</feature>
<comment type="caution">
    <text evidence="7">The sequence shown here is derived from an EMBL/GenBank/DDBJ whole genome shotgun (WGS) entry which is preliminary data.</text>
</comment>
<dbReference type="PANTHER" id="PTHR22807">
    <property type="entry name" value="NOP2 YEAST -RELATED NOL1/NOP2/FMU SUN DOMAIN-CONTAINING"/>
    <property type="match status" value="1"/>
</dbReference>
<accession>A0A8X8IIC6</accession>
<dbReference type="InterPro" id="IPR049560">
    <property type="entry name" value="MeTrfase_RsmB-F_NOP2_cat"/>
</dbReference>
<evidence type="ECO:0000256" key="2">
    <source>
        <dbReference type="ARBA" id="ARBA00022679"/>
    </source>
</evidence>
<dbReference type="Proteomes" id="UP000198711">
    <property type="component" value="Unassembled WGS sequence"/>
</dbReference>
<evidence type="ECO:0000259" key="6">
    <source>
        <dbReference type="PROSITE" id="PS51686"/>
    </source>
</evidence>
<evidence type="ECO:0000256" key="3">
    <source>
        <dbReference type="ARBA" id="ARBA00022691"/>
    </source>
</evidence>
<keyword evidence="8" id="KW-1185">Reference proteome</keyword>
<feature type="binding site" evidence="5">
    <location>
        <position position="234"/>
    </location>
    <ligand>
        <name>S-adenosyl-L-methionine</name>
        <dbReference type="ChEBI" id="CHEBI:59789"/>
    </ligand>
</feature>
<keyword evidence="2 5" id="KW-0808">Transferase</keyword>
<name>A0A8X8IIC6_9BACT</name>
<dbReference type="PANTHER" id="PTHR22807:SF53">
    <property type="entry name" value="RIBOSOMAL RNA SMALL SUBUNIT METHYLTRANSFERASE B-RELATED"/>
    <property type="match status" value="1"/>
</dbReference>
<dbReference type="Gene3D" id="3.40.50.150">
    <property type="entry name" value="Vaccinia Virus protein VP39"/>
    <property type="match status" value="1"/>
</dbReference>
<feature type="binding site" evidence="5">
    <location>
        <position position="261"/>
    </location>
    <ligand>
        <name>S-adenosyl-L-methionine</name>
        <dbReference type="ChEBI" id="CHEBI:59789"/>
    </ligand>
</feature>
<proteinExistence type="inferred from homology"/>
<comment type="similarity">
    <text evidence="5">Belongs to the class I-like SAM-binding methyltransferase superfamily. RsmB/NOP family.</text>
</comment>
<dbReference type="GO" id="GO:0008173">
    <property type="term" value="F:RNA methyltransferase activity"/>
    <property type="evidence" value="ECO:0007669"/>
    <property type="project" value="InterPro"/>
</dbReference>
<protein>
    <submittedName>
        <fullName evidence="7">16S rRNA (Cytosine967-C5)-methyltransferase</fullName>
    </submittedName>
</protein>
<dbReference type="PRINTS" id="PR02008">
    <property type="entry name" value="RCMTFAMILY"/>
</dbReference>
<dbReference type="EMBL" id="FNNO01000021">
    <property type="protein sequence ID" value="SDX61623.1"/>
    <property type="molecule type" value="Genomic_DNA"/>
</dbReference>
<reference evidence="7 8" key="1">
    <citation type="submission" date="2016-10" db="EMBL/GenBank/DDBJ databases">
        <authorList>
            <person name="Varghese N."/>
            <person name="Submissions S."/>
        </authorList>
    </citation>
    <scope>NUCLEOTIDE SEQUENCE [LARGE SCALE GENOMIC DNA]</scope>
    <source>
        <strain evidence="7 8">DSM 25353</strain>
    </source>
</reference>
<dbReference type="SUPFAM" id="SSF53335">
    <property type="entry name" value="S-adenosyl-L-methionine-dependent methyltransferases"/>
    <property type="match status" value="1"/>
</dbReference>
<dbReference type="GO" id="GO:0003723">
    <property type="term" value="F:RNA binding"/>
    <property type="evidence" value="ECO:0007669"/>
    <property type="project" value="UniProtKB-UniRule"/>
</dbReference>
<evidence type="ECO:0000313" key="7">
    <source>
        <dbReference type="EMBL" id="SDX61623.1"/>
    </source>
</evidence>
<organism evidence="7 8">
    <name type="scientific">Hydrobacter penzbergensis</name>
    <dbReference type="NCBI Taxonomy" id="1235997"/>
    <lineage>
        <taxon>Bacteria</taxon>
        <taxon>Pseudomonadati</taxon>
        <taxon>Bacteroidota</taxon>
        <taxon>Chitinophagia</taxon>
        <taxon>Chitinophagales</taxon>
        <taxon>Chitinophagaceae</taxon>
        <taxon>Hydrobacter</taxon>
    </lineage>
</organism>
<keyword evidence="4 5" id="KW-0694">RNA-binding</keyword>
<dbReference type="Pfam" id="PF01189">
    <property type="entry name" value="Methyltr_RsmB-F"/>
    <property type="match status" value="1"/>
</dbReference>
<sequence>MRSAETIIGLYDGTVPLAVFLKQHFAIQKKFGSRDRRFISHLCYCYYRMGHASLHLPVSKRIQMALFLCEPSPGVWSDLFETPWLEHWSDALPARIQYLQSVEPSFSIGSVFPWQEALSLTIDANGFACSHFIQPLLFLRIRPGYEKIVPQKLKDAAIAFQSLNEHCIGLANASKIDTLIAIDQEAVVQDYNSQRVGEKLPANVSTVWDCCAASGGKSILAKDILKKIDLTVSDIRLSILQNLKQRFIRAGIQEYQAFVADLASGKSVATAKKYSLIICDVPCSGSGTWSRTPEQLYYFEQERIDHYASLQQKIVRTAQHHLEENGYLLYITCSVFKKENEEQVSFIQQNFPLELLSMELLKGYDRRADSLFTALFKKRAHPAG</sequence>
<evidence type="ECO:0000313" key="8">
    <source>
        <dbReference type="Proteomes" id="UP000198711"/>
    </source>
</evidence>
<comment type="caution">
    <text evidence="5">Lacks conserved residue(s) required for the propagation of feature annotation.</text>
</comment>
<dbReference type="InterPro" id="IPR029063">
    <property type="entry name" value="SAM-dependent_MTases_sf"/>
</dbReference>
<dbReference type="GO" id="GO:0001510">
    <property type="term" value="P:RNA methylation"/>
    <property type="evidence" value="ECO:0007669"/>
    <property type="project" value="InterPro"/>
</dbReference>
<keyword evidence="1 5" id="KW-0489">Methyltransferase</keyword>